<gene>
    <name evidence="1" type="ORF">GCM10010517_30840</name>
</gene>
<proteinExistence type="predicted"/>
<sequence length="55" mass="5705">MRSYGSRRFLWIVLGICALLFVVRAPVQAAQAAMGAAHGLTAVADALMAFIGALG</sequence>
<organism evidence="1 2">
    <name type="scientific">Streptosporangium fragile</name>
    <dbReference type="NCBI Taxonomy" id="46186"/>
    <lineage>
        <taxon>Bacteria</taxon>
        <taxon>Bacillati</taxon>
        <taxon>Actinomycetota</taxon>
        <taxon>Actinomycetes</taxon>
        <taxon>Streptosporangiales</taxon>
        <taxon>Streptosporangiaceae</taxon>
        <taxon>Streptosporangium</taxon>
    </lineage>
</organism>
<name>A0ABN3VXM3_9ACTN</name>
<evidence type="ECO:0000313" key="1">
    <source>
        <dbReference type="EMBL" id="GAA2870595.1"/>
    </source>
</evidence>
<dbReference type="RefSeq" id="WP_344971778.1">
    <property type="nucleotide sequence ID" value="NZ_BAAAVI010000019.1"/>
</dbReference>
<dbReference type="EMBL" id="BAAAVI010000019">
    <property type="protein sequence ID" value="GAA2870595.1"/>
    <property type="molecule type" value="Genomic_DNA"/>
</dbReference>
<comment type="caution">
    <text evidence="1">The sequence shown here is derived from an EMBL/GenBank/DDBJ whole genome shotgun (WGS) entry which is preliminary data.</text>
</comment>
<evidence type="ECO:0000313" key="2">
    <source>
        <dbReference type="Proteomes" id="UP001500831"/>
    </source>
</evidence>
<reference evidence="1 2" key="1">
    <citation type="journal article" date="2019" name="Int. J. Syst. Evol. Microbiol.">
        <title>The Global Catalogue of Microorganisms (GCM) 10K type strain sequencing project: providing services to taxonomists for standard genome sequencing and annotation.</title>
        <authorList>
            <consortium name="The Broad Institute Genomics Platform"/>
            <consortium name="The Broad Institute Genome Sequencing Center for Infectious Disease"/>
            <person name="Wu L."/>
            <person name="Ma J."/>
        </authorList>
    </citation>
    <scope>NUCLEOTIDE SEQUENCE [LARGE SCALE GENOMIC DNA]</scope>
    <source>
        <strain evidence="1 2">JCM 6242</strain>
    </source>
</reference>
<evidence type="ECO:0008006" key="3">
    <source>
        <dbReference type="Google" id="ProtNLM"/>
    </source>
</evidence>
<protein>
    <recommendedName>
        <fullName evidence="3">MFS transporter</fullName>
    </recommendedName>
</protein>
<dbReference type="Proteomes" id="UP001500831">
    <property type="component" value="Unassembled WGS sequence"/>
</dbReference>
<accession>A0ABN3VXM3</accession>
<keyword evidence="2" id="KW-1185">Reference proteome</keyword>